<feature type="repeat" description="TPR" evidence="1">
    <location>
        <begin position="167"/>
        <end position="200"/>
    </location>
</feature>
<keyword evidence="1" id="KW-0802">TPR repeat</keyword>
<accession>A0A167K825</accession>
<dbReference type="OrthoDB" id="9808622at2"/>
<evidence type="ECO:0000256" key="1">
    <source>
        <dbReference type="PROSITE-ProRule" id="PRU00339"/>
    </source>
</evidence>
<reference evidence="4 5" key="1">
    <citation type="submission" date="2016-02" db="EMBL/GenBank/DDBJ databases">
        <title>Ulvibacter sp. LPB0005, isolated from Thais luteostoma.</title>
        <authorList>
            <person name="Shin S.-K."/>
            <person name="Yi H."/>
        </authorList>
    </citation>
    <scope>NUCLEOTIDE SEQUENCE [LARGE SCALE GENOMIC DNA]</scope>
    <source>
        <strain evidence="4 5">LPB0005</strain>
    </source>
</reference>
<feature type="transmembrane region" description="Helical" evidence="3">
    <location>
        <begin position="51"/>
        <end position="69"/>
    </location>
</feature>
<dbReference type="PROSITE" id="PS50005">
    <property type="entry name" value="TPR"/>
    <property type="match status" value="1"/>
</dbReference>
<sequence length="254" mass="28009">MATYKKRGGKPRTKVEKESQIEEESTTAEVFNTLDEGASKTEAWVEKNQKFILGFIGIVAVCVLGYLAYEQFIQKPKETEAMNEMFQAQTYFEQALSGTESDSLYTLALNGGEGKYGFVDIADEYSGTKAGNLANYYAGMSYLNSGDYQKAIDYLDDFKSDDAILAPLAKGGIGDAFAQLDQNEEALKYYEEAATMRANEFTAPRFLLKAGVMALKVGNKDKALKHFTEISDEYPTSPEATKAVVYTGEAEAMN</sequence>
<name>A0A167K825_9FLAO</name>
<dbReference type="AlphaFoldDB" id="A0A167K825"/>
<organism evidence="4 5">
    <name type="scientific">Cochleicola gelatinilyticus</name>
    <dbReference type="NCBI Taxonomy" id="1763537"/>
    <lineage>
        <taxon>Bacteria</taxon>
        <taxon>Pseudomonadati</taxon>
        <taxon>Bacteroidota</taxon>
        <taxon>Flavobacteriia</taxon>
        <taxon>Flavobacteriales</taxon>
        <taxon>Flavobacteriaceae</taxon>
        <taxon>Cochleicola</taxon>
    </lineage>
</organism>
<dbReference type="Pfam" id="PF13174">
    <property type="entry name" value="TPR_6"/>
    <property type="match status" value="1"/>
</dbReference>
<dbReference type="EMBL" id="LRXL01000012">
    <property type="protein sequence ID" value="OAB81483.1"/>
    <property type="molecule type" value="Genomic_DNA"/>
</dbReference>
<evidence type="ECO:0000256" key="2">
    <source>
        <dbReference type="SAM" id="MobiDB-lite"/>
    </source>
</evidence>
<dbReference type="InterPro" id="IPR019734">
    <property type="entry name" value="TPR_rpt"/>
</dbReference>
<dbReference type="RefSeq" id="WP_068588723.1">
    <property type="nucleotide sequence ID" value="NZ_LRXL01000012.1"/>
</dbReference>
<comment type="caution">
    <text evidence="4">The sequence shown here is derived from an EMBL/GenBank/DDBJ whole genome shotgun (WGS) entry which is preliminary data.</text>
</comment>
<keyword evidence="3" id="KW-0812">Transmembrane</keyword>
<dbReference type="STRING" id="1763537.ULVI_01295"/>
<evidence type="ECO:0000256" key="3">
    <source>
        <dbReference type="SAM" id="Phobius"/>
    </source>
</evidence>
<evidence type="ECO:0000313" key="5">
    <source>
        <dbReference type="Proteomes" id="UP000077013"/>
    </source>
</evidence>
<dbReference type="Proteomes" id="UP000077013">
    <property type="component" value="Unassembled WGS sequence"/>
</dbReference>
<dbReference type="SMART" id="SM00028">
    <property type="entry name" value="TPR"/>
    <property type="match status" value="2"/>
</dbReference>
<feature type="region of interest" description="Disordered" evidence="2">
    <location>
        <begin position="1"/>
        <end position="23"/>
    </location>
</feature>
<dbReference type="Gene3D" id="1.25.40.10">
    <property type="entry name" value="Tetratricopeptide repeat domain"/>
    <property type="match status" value="1"/>
</dbReference>
<gene>
    <name evidence="4" type="ORF">ULVI_01295</name>
</gene>
<keyword evidence="3" id="KW-0472">Membrane</keyword>
<proteinExistence type="predicted"/>
<dbReference type="InterPro" id="IPR011990">
    <property type="entry name" value="TPR-like_helical_dom_sf"/>
</dbReference>
<dbReference type="Pfam" id="PF13432">
    <property type="entry name" value="TPR_16"/>
    <property type="match status" value="1"/>
</dbReference>
<keyword evidence="5" id="KW-1185">Reference proteome</keyword>
<evidence type="ECO:0000313" key="4">
    <source>
        <dbReference type="EMBL" id="OAB81483.1"/>
    </source>
</evidence>
<dbReference type="SUPFAM" id="SSF48452">
    <property type="entry name" value="TPR-like"/>
    <property type="match status" value="1"/>
</dbReference>
<keyword evidence="3" id="KW-1133">Transmembrane helix</keyword>
<protein>
    <submittedName>
        <fullName evidence="4">Uncharacterized protein</fullName>
    </submittedName>
</protein>
<feature type="compositionally biased region" description="Basic residues" evidence="2">
    <location>
        <begin position="1"/>
        <end position="12"/>
    </location>
</feature>